<accession>A0ABU1ZKN3</accession>
<evidence type="ECO:0000313" key="9">
    <source>
        <dbReference type="EMBL" id="MDR7306112.1"/>
    </source>
</evidence>
<proteinExistence type="predicted"/>
<dbReference type="InterPro" id="IPR008271">
    <property type="entry name" value="Ser/Thr_kinase_AS"/>
</dbReference>
<protein>
    <submittedName>
        <fullName evidence="9">Serine/threonine protein kinase</fullName>
    </submittedName>
</protein>
<dbReference type="SMART" id="SM00448">
    <property type="entry name" value="REC"/>
    <property type="match status" value="1"/>
</dbReference>
<gene>
    <name evidence="9" type="ORF">J2X15_001390</name>
</gene>
<dbReference type="RefSeq" id="WP_310340738.1">
    <property type="nucleotide sequence ID" value="NZ_JAVDXO010000002.1"/>
</dbReference>
<evidence type="ECO:0000313" key="10">
    <source>
        <dbReference type="Proteomes" id="UP001268089"/>
    </source>
</evidence>
<keyword evidence="1" id="KW-0808">Transferase</keyword>
<dbReference type="PROSITE" id="PS50110">
    <property type="entry name" value="RESPONSE_REGULATORY"/>
    <property type="match status" value="1"/>
</dbReference>
<evidence type="ECO:0000256" key="2">
    <source>
        <dbReference type="ARBA" id="ARBA00022741"/>
    </source>
</evidence>
<dbReference type="SUPFAM" id="SSF56112">
    <property type="entry name" value="Protein kinase-like (PK-like)"/>
    <property type="match status" value="1"/>
</dbReference>
<dbReference type="InterPro" id="IPR000719">
    <property type="entry name" value="Prot_kinase_dom"/>
</dbReference>
<dbReference type="CDD" id="cd14014">
    <property type="entry name" value="STKc_PknB_like"/>
    <property type="match status" value="1"/>
</dbReference>
<feature type="binding site" evidence="6">
    <location>
        <position position="175"/>
    </location>
    <ligand>
        <name>ATP</name>
        <dbReference type="ChEBI" id="CHEBI:30616"/>
    </ligand>
</feature>
<dbReference type="InterPro" id="IPR011006">
    <property type="entry name" value="CheY-like_superfamily"/>
</dbReference>
<sequence>MKILVVEDEVGIRGNLVMLLRMEGFELIEAANGEMGLALARQEMPDLILSDVMMPELDGYGFLEALRADPQTAAIPFIFLTARSDRADRRRGMNLGADDYLGKPFTRDEVLEAVHARIKRVQALEKTNPNAPDPTHSAGPAPIKGYKVLRTLGAGGMSEVLLAVREADGLEVALKLLDTRQHQDAMLLQRFIQEYALLEQINHPNVARIFDHGFTDEHAFITMEYFAHGDIKRRIAAGLSPFEALSIALQVAFALSQIHALGIVHRDVKPDNLMLRADGSVALIDFGVAKHMGDELEKTQQGDIVGSPYYLSPEQASGRPVSPTSDIYSLGAIFFEMVTGKRPYVADHMEALLYKHVHAPIPRFEPKFAEFQLLLDKMMHKDPTQRFPSAQALADFIASGWPTVIRLMEAKSLAHGAKSV</sequence>
<evidence type="ECO:0000256" key="3">
    <source>
        <dbReference type="ARBA" id="ARBA00022777"/>
    </source>
</evidence>
<feature type="modified residue" description="4-aspartylphosphate" evidence="5">
    <location>
        <position position="51"/>
    </location>
</feature>
<dbReference type="PROSITE" id="PS50011">
    <property type="entry name" value="PROTEIN_KINASE_DOM"/>
    <property type="match status" value="1"/>
</dbReference>
<dbReference type="Pfam" id="PF00072">
    <property type="entry name" value="Response_reg"/>
    <property type="match status" value="1"/>
</dbReference>
<keyword evidence="9" id="KW-0723">Serine/threonine-protein kinase</keyword>
<dbReference type="PANTHER" id="PTHR43289:SF6">
    <property type="entry name" value="SERINE_THREONINE-PROTEIN KINASE NEKL-3"/>
    <property type="match status" value="1"/>
</dbReference>
<dbReference type="PROSITE" id="PS00107">
    <property type="entry name" value="PROTEIN_KINASE_ATP"/>
    <property type="match status" value="1"/>
</dbReference>
<keyword evidence="4 6" id="KW-0067">ATP-binding</keyword>
<evidence type="ECO:0000256" key="6">
    <source>
        <dbReference type="PROSITE-ProRule" id="PRU10141"/>
    </source>
</evidence>
<dbReference type="InterPro" id="IPR001789">
    <property type="entry name" value="Sig_transdc_resp-reg_receiver"/>
</dbReference>
<dbReference type="SUPFAM" id="SSF52172">
    <property type="entry name" value="CheY-like"/>
    <property type="match status" value="1"/>
</dbReference>
<comment type="caution">
    <text evidence="9">The sequence shown here is derived from an EMBL/GenBank/DDBJ whole genome shotgun (WGS) entry which is preliminary data.</text>
</comment>
<dbReference type="InterPro" id="IPR011009">
    <property type="entry name" value="Kinase-like_dom_sf"/>
</dbReference>
<dbReference type="Gene3D" id="1.10.510.10">
    <property type="entry name" value="Transferase(Phosphotransferase) domain 1"/>
    <property type="match status" value="1"/>
</dbReference>
<dbReference type="CDD" id="cd17574">
    <property type="entry name" value="REC_OmpR"/>
    <property type="match status" value="1"/>
</dbReference>
<feature type="domain" description="Response regulatory" evidence="8">
    <location>
        <begin position="2"/>
        <end position="118"/>
    </location>
</feature>
<keyword evidence="3 9" id="KW-0418">Kinase</keyword>
<reference evidence="9 10" key="1">
    <citation type="submission" date="2023-07" db="EMBL/GenBank/DDBJ databases">
        <title>Sorghum-associated microbial communities from plants grown in Nebraska, USA.</title>
        <authorList>
            <person name="Schachtman D."/>
        </authorList>
    </citation>
    <scope>NUCLEOTIDE SEQUENCE [LARGE SCALE GENOMIC DNA]</scope>
    <source>
        <strain evidence="9 10">BE308</strain>
    </source>
</reference>
<dbReference type="SMART" id="SM00220">
    <property type="entry name" value="S_TKc"/>
    <property type="match status" value="1"/>
</dbReference>
<keyword evidence="5" id="KW-0597">Phosphoprotein</keyword>
<organism evidence="9 10">
    <name type="scientific">Rhodoferax saidenbachensis</name>
    <dbReference type="NCBI Taxonomy" id="1484693"/>
    <lineage>
        <taxon>Bacteria</taxon>
        <taxon>Pseudomonadati</taxon>
        <taxon>Pseudomonadota</taxon>
        <taxon>Betaproteobacteria</taxon>
        <taxon>Burkholderiales</taxon>
        <taxon>Comamonadaceae</taxon>
        <taxon>Rhodoferax</taxon>
    </lineage>
</organism>
<dbReference type="Gene3D" id="3.40.50.2300">
    <property type="match status" value="1"/>
</dbReference>
<dbReference type="EMBL" id="JAVDXO010000002">
    <property type="protein sequence ID" value="MDR7306112.1"/>
    <property type="molecule type" value="Genomic_DNA"/>
</dbReference>
<evidence type="ECO:0000259" key="7">
    <source>
        <dbReference type="PROSITE" id="PS50011"/>
    </source>
</evidence>
<dbReference type="PANTHER" id="PTHR43289">
    <property type="entry name" value="MITOGEN-ACTIVATED PROTEIN KINASE KINASE KINASE 20-RELATED"/>
    <property type="match status" value="1"/>
</dbReference>
<evidence type="ECO:0000256" key="5">
    <source>
        <dbReference type="PROSITE-ProRule" id="PRU00169"/>
    </source>
</evidence>
<evidence type="ECO:0000256" key="4">
    <source>
        <dbReference type="ARBA" id="ARBA00022840"/>
    </source>
</evidence>
<keyword evidence="10" id="KW-1185">Reference proteome</keyword>
<evidence type="ECO:0000259" key="8">
    <source>
        <dbReference type="PROSITE" id="PS50110"/>
    </source>
</evidence>
<name>A0ABU1ZKN3_9BURK</name>
<evidence type="ECO:0000256" key="1">
    <source>
        <dbReference type="ARBA" id="ARBA00022679"/>
    </source>
</evidence>
<dbReference type="Pfam" id="PF00069">
    <property type="entry name" value="Pkinase"/>
    <property type="match status" value="1"/>
</dbReference>
<dbReference type="PROSITE" id="PS00108">
    <property type="entry name" value="PROTEIN_KINASE_ST"/>
    <property type="match status" value="1"/>
</dbReference>
<keyword evidence="2 6" id="KW-0547">Nucleotide-binding</keyword>
<feature type="domain" description="Protein kinase" evidence="7">
    <location>
        <begin position="146"/>
        <end position="397"/>
    </location>
</feature>
<dbReference type="InterPro" id="IPR017441">
    <property type="entry name" value="Protein_kinase_ATP_BS"/>
</dbReference>
<dbReference type="GO" id="GO:0004674">
    <property type="term" value="F:protein serine/threonine kinase activity"/>
    <property type="evidence" value="ECO:0007669"/>
    <property type="project" value="UniProtKB-KW"/>
</dbReference>
<dbReference type="Proteomes" id="UP001268089">
    <property type="component" value="Unassembled WGS sequence"/>
</dbReference>